<dbReference type="AlphaFoldDB" id="C5T3W0"/>
<evidence type="ECO:0000313" key="2">
    <source>
        <dbReference type="EMBL" id="EER60830.1"/>
    </source>
</evidence>
<feature type="region of interest" description="Disordered" evidence="1">
    <location>
        <begin position="25"/>
        <end position="50"/>
    </location>
</feature>
<name>C5T3W0_ACIDE</name>
<accession>C5T3W0</accession>
<keyword evidence="3" id="KW-1185">Reference proteome</keyword>
<evidence type="ECO:0000313" key="3">
    <source>
        <dbReference type="Proteomes" id="UP000003856"/>
    </source>
</evidence>
<protein>
    <submittedName>
        <fullName evidence="2">Uncharacterized protein</fullName>
    </submittedName>
</protein>
<dbReference type="PATRIC" id="fig|573060.9.peg.3553"/>
<proteinExistence type="predicted"/>
<dbReference type="RefSeq" id="WP_005795240.1">
    <property type="nucleotide sequence ID" value="NZ_ACQT01000037.1"/>
</dbReference>
<reference evidence="2 3" key="1">
    <citation type="submission" date="2009-05" db="EMBL/GenBank/DDBJ databases">
        <title>The draft genome of Acidovorax delafieldii 2AN.</title>
        <authorList>
            <consortium name="US DOE Joint Genome Institute (JGI-PGF)"/>
            <person name="Lucas S."/>
            <person name="Copeland A."/>
            <person name="Lapidus A."/>
            <person name="Glavina del Rio T."/>
            <person name="Tice H."/>
            <person name="Bruce D."/>
            <person name="Goodwin L."/>
            <person name="Pitluck S."/>
            <person name="Larimer F."/>
            <person name="Land M.L."/>
            <person name="Hauser L."/>
            <person name="Shelobolina E.S."/>
            <person name="Picardal F."/>
            <person name="Roden E."/>
            <person name="Emerson D."/>
        </authorList>
    </citation>
    <scope>NUCLEOTIDE SEQUENCE [LARGE SCALE GENOMIC DNA]</scope>
    <source>
        <strain evidence="2 3">2AN</strain>
    </source>
</reference>
<gene>
    <name evidence="2" type="ORF">AcdelDRAFT_1590</name>
</gene>
<sequence length="50" mass="5376">MAGAVSVMEMTGTEPRTHLLARRAFRSSGSAGRRVQTSVNASPDTRKSKK</sequence>
<comment type="caution">
    <text evidence="2">The sequence shown here is derived from an EMBL/GenBank/DDBJ whole genome shotgun (WGS) entry which is preliminary data.</text>
</comment>
<dbReference type="Proteomes" id="UP000003856">
    <property type="component" value="Unassembled WGS sequence"/>
</dbReference>
<dbReference type="EMBL" id="ACQT01000037">
    <property type="protein sequence ID" value="EER60830.1"/>
    <property type="molecule type" value="Genomic_DNA"/>
</dbReference>
<evidence type="ECO:0000256" key="1">
    <source>
        <dbReference type="SAM" id="MobiDB-lite"/>
    </source>
</evidence>
<organism evidence="2 3">
    <name type="scientific">Acidovorax delafieldii 2AN</name>
    <dbReference type="NCBI Taxonomy" id="573060"/>
    <lineage>
        <taxon>Bacteria</taxon>
        <taxon>Pseudomonadati</taxon>
        <taxon>Pseudomonadota</taxon>
        <taxon>Betaproteobacteria</taxon>
        <taxon>Burkholderiales</taxon>
        <taxon>Comamonadaceae</taxon>
        <taxon>Acidovorax</taxon>
    </lineage>
</organism>